<keyword evidence="6" id="KW-1278">Translocase</keyword>
<dbReference type="Gene3D" id="3.40.50.300">
    <property type="entry name" value="P-loop containing nucleotide triphosphate hydrolases"/>
    <property type="match status" value="1"/>
</dbReference>
<dbReference type="PROSITE" id="PS50893">
    <property type="entry name" value="ABC_TRANSPORTER_2"/>
    <property type="match status" value="1"/>
</dbReference>
<gene>
    <name evidence="9" type="ORF">A9A59_0621</name>
</gene>
<dbReference type="InterPro" id="IPR003439">
    <property type="entry name" value="ABC_transporter-like_ATP-bd"/>
</dbReference>
<comment type="caution">
    <text evidence="9">The sequence shown here is derived from an EMBL/GenBank/DDBJ whole genome shotgun (WGS) entry which is preliminary data.</text>
</comment>
<dbReference type="RefSeq" id="WP_098502882.1">
    <property type="nucleotide sequence ID" value="NZ_PDJQ01000001.1"/>
</dbReference>
<dbReference type="EMBL" id="PDJQ01000001">
    <property type="protein sequence ID" value="PFG73425.1"/>
    <property type="molecule type" value="Genomic_DNA"/>
</dbReference>
<evidence type="ECO:0000256" key="3">
    <source>
        <dbReference type="ARBA" id="ARBA00022475"/>
    </source>
</evidence>
<dbReference type="PANTHER" id="PTHR42711:SF17">
    <property type="entry name" value="ABC TRANSPORTER ATP-BINDING PROTEIN"/>
    <property type="match status" value="1"/>
</dbReference>
<dbReference type="Proteomes" id="UP000223071">
    <property type="component" value="Unassembled WGS sequence"/>
</dbReference>
<dbReference type="InterPro" id="IPR027417">
    <property type="entry name" value="P-loop_NTPase"/>
</dbReference>
<name>A0A2A9HEJ1_TEPT2</name>
<proteinExistence type="predicted"/>
<evidence type="ECO:0000256" key="5">
    <source>
        <dbReference type="ARBA" id="ARBA00022840"/>
    </source>
</evidence>
<feature type="domain" description="ABC transporter" evidence="8">
    <location>
        <begin position="5"/>
        <end position="230"/>
    </location>
</feature>
<dbReference type="GO" id="GO:0005524">
    <property type="term" value="F:ATP binding"/>
    <property type="evidence" value="ECO:0007669"/>
    <property type="project" value="UniProtKB-KW"/>
</dbReference>
<dbReference type="SUPFAM" id="SSF52540">
    <property type="entry name" value="P-loop containing nucleoside triphosphate hydrolases"/>
    <property type="match status" value="1"/>
</dbReference>
<keyword evidence="10" id="KW-1185">Reference proteome</keyword>
<reference evidence="9 10" key="1">
    <citation type="submission" date="2017-09" db="EMBL/GenBank/DDBJ databases">
        <title>Sequencing the genomes of two abundant thermophiles in Great Basin hot springs: Thermocrinis jamiesonii and novel Chloroflexi Thermoflexus hugenholtzii.</title>
        <authorList>
            <person name="Hedlund B."/>
        </authorList>
    </citation>
    <scope>NUCLEOTIDE SEQUENCE [LARGE SCALE GENOMIC DNA]</scope>
    <source>
        <strain evidence="9 10">G233</strain>
    </source>
</reference>
<sequence length="305" mass="32847">MSAAIEARDVVKRYGALEAVAGVSLEVPAGEVFALLGPNGAGKTTFVEILEGFRRRTAGEVRVLGTDPEAGGLAWRVRVGVVFQSAGYFDALTPRELLRHFAGFYPDPLDPDTAIAMVGLEEKRNTRIGKLSGGQKRRADLALGLIGDPELLFLDEPTTGLDPEGRRQAWAVIKEFAARGRTVLLTTHYLDEAEELADRVGIIVRGRIVELGPPHTIGGRERELARVTIDPPPGLPPPPGDWEAHADGRLELLTPEPTAVVVALARWAEAQGCGEVPGLEVRRPTLEDIYLRLVREHGGNGESAG</sequence>
<keyword evidence="4" id="KW-0547">Nucleotide-binding</keyword>
<evidence type="ECO:0000256" key="2">
    <source>
        <dbReference type="ARBA" id="ARBA00022448"/>
    </source>
</evidence>
<keyword evidence="3" id="KW-1003">Cell membrane</keyword>
<dbReference type="InterPro" id="IPR017871">
    <property type="entry name" value="ABC_transporter-like_CS"/>
</dbReference>
<dbReference type="FunFam" id="3.40.50.300:FF:000589">
    <property type="entry name" value="ABC transporter, ATP-binding subunit"/>
    <property type="match status" value="1"/>
</dbReference>
<dbReference type="PANTHER" id="PTHR42711">
    <property type="entry name" value="ABC TRANSPORTER ATP-BINDING PROTEIN"/>
    <property type="match status" value="1"/>
</dbReference>
<evidence type="ECO:0000256" key="6">
    <source>
        <dbReference type="ARBA" id="ARBA00022967"/>
    </source>
</evidence>
<dbReference type="SMART" id="SM00382">
    <property type="entry name" value="AAA"/>
    <property type="match status" value="1"/>
</dbReference>
<dbReference type="InterPro" id="IPR050763">
    <property type="entry name" value="ABC_transporter_ATP-binding"/>
</dbReference>
<keyword evidence="7" id="KW-0472">Membrane</keyword>
<dbReference type="Pfam" id="PF00005">
    <property type="entry name" value="ABC_tran"/>
    <property type="match status" value="1"/>
</dbReference>
<dbReference type="PROSITE" id="PS00211">
    <property type="entry name" value="ABC_TRANSPORTER_1"/>
    <property type="match status" value="1"/>
</dbReference>
<evidence type="ECO:0000259" key="8">
    <source>
        <dbReference type="PROSITE" id="PS50893"/>
    </source>
</evidence>
<evidence type="ECO:0000256" key="1">
    <source>
        <dbReference type="ARBA" id="ARBA00004236"/>
    </source>
</evidence>
<protein>
    <submittedName>
        <fullName evidence="9">ABC-2 type transport system ATP-binding protein</fullName>
    </submittedName>
</protein>
<dbReference type="InterPro" id="IPR003593">
    <property type="entry name" value="AAA+_ATPase"/>
</dbReference>
<evidence type="ECO:0000256" key="7">
    <source>
        <dbReference type="ARBA" id="ARBA00023136"/>
    </source>
</evidence>
<keyword evidence="2" id="KW-0813">Transport</keyword>
<evidence type="ECO:0000313" key="9">
    <source>
        <dbReference type="EMBL" id="PFG73425.1"/>
    </source>
</evidence>
<comment type="subcellular location">
    <subcellularLocation>
        <location evidence="1">Cell membrane</location>
    </subcellularLocation>
</comment>
<dbReference type="GO" id="GO:0016887">
    <property type="term" value="F:ATP hydrolysis activity"/>
    <property type="evidence" value="ECO:0007669"/>
    <property type="project" value="InterPro"/>
</dbReference>
<evidence type="ECO:0000256" key="4">
    <source>
        <dbReference type="ARBA" id="ARBA00022741"/>
    </source>
</evidence>
<dbReference type="AlphaFoldDB" id="A0A2A9HEJ1"/>
<dbReference type="GO" id="GO:0005886">
    <property type="term" value="C:plasma membrane"/>
    <property type="evidence" value="ECO:0007669"/>
    <property type="project" value="UniProtKB-SubCell"/>
</dbReference>
<dbReference type="CDD" id="cd03230">
    <property type="entry name" value="ABC_DR_subfamily_A"/>
    <property type="match status" value="1"/>
</dbReference>
<evidence type="ECO:0000313" key="10">
    <source>
        <dbReference type="Proteomes" id="UP000223071"/>
    </source>
</evidence>
<keyword evidence="5 9" id="KW-0067">ATP-binding</keyword>
<accession>A0A2A9HEJ1</accession>
<organism evidence="9 10">
    <name type="scientific">Tepidiforma thermophila (strain KCTC 52669 / CGMCC 1.13589 / G233)</name>
    <dbReference type="NCBI Taxonomy" id="2761530"/>
    <lineage>
        <taxon>Bacteria</taxon>
        <taxon>Bacillati</taxon>
        <taxon>Chloroflexota</taxon>
        <taxon>Tepidiformia</taxon>
        <taxon>Tepidiformales</taxon>
        <taxon>Tepidiformaceae</taxon>
        <taxon>Tepidiforma</taxon>
    </lineage>
</organism>